<evidence type="ECO:0000256" key="2">
    <source>
        <dbReference type="RuleBase" id="RU003750"/>
    </source>
</evidence>
<gene>
    <name evidence="4" type="ORF">ACFQ45_15335</name>
</gene>
<sequence length="208" mass="22512">MFDKYLMPLTHKPLRRVANLLVRYGVRADQVTLVGFVIGMMGVLAISLEAYLWALFAILLNRVLDGVDGAVARLSGTTDAGGYLDIVLDFIFYSGVVLGFALANPATNALAASFLIFSFMGTGSSFLAFAIMAEKHGITTLEYGKKSLYFLGGITEGAETIAFFVVMCLLPQYFAYLAIGFGILCLITTVTRILAAYRTVSQAEQKSP</sequence>
<dbReference type="Pfam" id="PF01066">
    <property type="entry name" value="CDP-OH_P_transf"/>
    <property type="match status" value="1"/>
</dbReference>
<dbReference type="Gene3D" id="1.20.120.1760">
    <property type="match status" value="1"/>
</dbReference>
<dbReference type="EC" id="2.7.8.-" evidence="4"/>
<dbReference type="RefSeq" id="WP_377369250.1">
    <property type="nucleotide sequence ID" value="NZ_JBHTMN010000018.1"/>
</dbReference>
<accession>A0ABW4B3B3</accession>
<dbReference type="Proteomes" id="UP001597059">
    <property type="component" value="Unassembled WGS sequence"/>
</dbReference>
<dbReference type="InterPro" id="IPR048254">
    <property type="entry name" value="CDP_ALCOHOL_P_TRANSF_CS"/>
</dbReference>
<proteinExistence type="inferred from homology"/>
<reference evidence="5" key="1">
    <citation type="journal article" date="2019" name="Int. J. Syst. Evol. Microbiol.">
        <title>The Global Catalogue of Microorganisms (GCM) 10K type strain sequencing project: providing services to taxonomists for standard genome sequencing and annotation.</title>
        <authorList>
            <consortium name="The Broad Institute Genomics Platform"/>
            <consortium name="The Broad Institute Genome Sequencing Center for Infectious Disease"/>
            <person name="Wu L."/>
            <person name="Ma J."/>
        </authorList>
    </citation>
    <scope>NUCLEOTIDE SEQUENCE [LARGE SCALE GENOMIC DNA]</scope>
    <source>
        <strain evidence="5">JCM 30774</strain>
    </source>
</reference>
<evidence type="ECO:0000256" key="3">
    <source>
        <dbReference type="SAM" id="Phobius"/>
    </source>
</evidence>
<feature type="transmembrane region" description="Helical" evidence="3">
    <location>
        <begin position="148"/>
        <end position="167"/>
    </location>
</feature>
<evidence type="ECO:0000313" key="4">
    <source>
        <dbReference type="EMBL" id="MFD1384740.1"/>
    </source>
</evidence>
<keyword evidence="3" id="KW-1133">Transmembrane helix</keyword>
<feature type="transmembrane region" description="Helical" evidence="3">
    <location>
        <begin position="109"/>
        <end position="132"/>
    </location>
</feature>
<dbReference type="InterPro" id="IPR000462">
    <property type="entry name" value="CDP-OH_P_trans"/>
</dbReference>
<comment type="similarity">
    <text evidence="2">Belongs to the CDP-alcohol phosphatidyltransferase class-I family.</text>
</comment>
<evidence type="ECO:0000313" key="5">
    <source>
        <dbReference type="Proteomes" id="UP001597059"/>
    </source>
</evidence>
<feature type="transmembrane region" description="Helical" evidence="3">
    <location>
        <begin position="81"/>
        <end position="103"/>
    </location>
</feature>
<evidence type="ECO:0000256" key="1">
    <source>
        <dbReference type="ARBA" id="ARBA00022679"/>
    </source>
</evidence>
<feature type="transmembrane region" description="Helical" evidence="3">
    <location>
        <begin position="173"/>
        <end position="197"/>
    </location>
</feature>
<keyword evidence="3" id="KW-0472">Membrane</keyword>
<dbReference type="InterPro" id="IPR043130">
    <property type="entry name" value="CDP-OH_PTrfase_TM_dom"/>
</dbReference>
<keyword evidence="3" id="KW-0812">Transmembrane</keyword>
<dbReference type="EMBL" id="JBHTMN010000018">
    <property type="protein sequence ID" value="MFD1384740.1"/>
    <property type="molecule type" value="Genomic_DNA"/>
</dbReference>
<dbReference type="PROSITE" id="PS00379">
    <property type="entry name" value="CDP_ALCOHOL_P_TRANSF"/>
    <property type="match status" value="1"/>
</dbReference>
<dbReference type="GO" id="GO:0016740">
    <property type="term" value="F:transferase activity"/>
    <property type="evidence" value="ECO:0007669"/>
    <property type="project" value="UniProtKB-KW"/>
</dbReference>
<comment type="caution">
    <text evidence="4">The sequence shown here is derived from an EMBL/GenBank/DDBJ whole genome shotgun (WGS) entry which is preliminary data.</text>
</comment>
<keyword evidence="5" id="KW-1185">Reference proteome</keyword>
<feature type="transmembrane region" description="Helical" evidence="3">
    <location>
        <begin position="33"/>
        <end position="60"/>
    </location>
</feature>
<keyword evidence="1 2" id="KW-0808">Transferase</keyword>
<protein>
    <submittedName>
        <fullName evidence="4">CDP-alcohol phosphatidyltransferase family protein</fullName>
        <ecNumber evidence="4">2.7.8.-</ecNumber>
    </submittedName>
</protein>
<name>A0ABW4B3B3_9GAMM</name>
<organism evidence="4 5">
    <name type="scientific">Rhodanobacter aciditrophus</name>
    <dbReference type="NCBI Taxonomy" id="1623218"/>
    <lineage>
        <taxon>Bacteria</taxon>
        <taxon>Pseudomonadati</taxon>
        <taxon>Pseudomonadota</taxon>
        <taxon>Gammaproteobacteria</taxon>
        <taxon>Lysobacterales</taxon>
        <taxon>Rhodanobacteraceae</taxon>
        <taxon>Rhodanobacter</taxon>
    </lineage>
</organism>